<evidence type="ECO:0000313" key="2">
    <source>
        <dbReference type="Proteomes" id="UP001550853"/>
    </source>
</evidence>
<evidence type="ECO:0000313" key="1">
    <source>
        <dbReference type="EMBL" id="MEU3711620.1"/>
    </source>
</evidence>
<dbReference type="RefSeq" id="WP_245655102.1">
    <property type="nucleotide sequence ID" value="NZ_JBEZVI010000011.1"/>
</dbReference>
<comment type="caution">
    <text evidence="1">The sequence shown here is derived from an EMBL/GenBank/DDBJ whole genome shotgun (WGS) entry which is preliminary data.</text>
</comment>
<gene>
    <name evidence="1" type="ORF">AB0E61_16175</name>
</gene>
<dbReference type="EMBL" id="JBEZVI010000011">
    <property type="protein sequence ID" value="MEU3711620.1"/>
    <property type="molecule type" value="Genomic_DNA"/>
</dbReference>
<reference evidence="1 2" key="1">
    <citation type="submission" date="2024-06" db="EMBL/GenBank/DDBJ databases">
        <title>The Natural Products Discovery Center: Release of the First 8490 Sequenced Strains for Exploring Actinobacteria Biosynthetic Diversity.</title>
        <authorList>
            <person name="Kalkreuter E."/>
            <person name="Kautsar S.A."/>
            <person name="Yang D."/>
            <person name="Bader C.D."/>
            <person name="Teijaro C.N."/>
            <person name="Fluegel L."/>
            <person name="Davis C.M."/>
            <person name="Simpson J.R."/>
            <person name="Lauterbach L."/>
            <person name="Steele A.D."/>
            <person name="Gui C."/>
            <person name="Meng S."/>
            <person name="Li G."/>
            <person name="Viehrig K."/>
            <person name="Ye F."/>
            <person name="Su P."/>
            <person name="Kiefer A.F."/>
            <person name="Nichols A."/>
            <person name="Cepeda A.J."/>
            <person name="Yan W."/>
            <person name="Fan B."/>
            <person name="Jiang Y."/>
            <person name="Adhikari A."/>
            <person name="Zheng C.-J."/>
            <person name="Schuster L."/>
            <person name="Cowan T.M."/>
            <person name="Smanski M.J."/>
            <person name="Chevrette M.G."/>
            <person name="De Carvalho L.P.S."/>
            <person name="Shen B."/>
        </authorList>
    </citation>
    <scope>NUCLEOTIDE SEQUENCE [LARGE SCALE GENOMIC DNA]</scope>
    <source>
        <strain evidence="1 2">NPDC033039</strain>
    </source>
</reference>
<sequence length="87" mass="9637">MGGRQGRGVLRRRRGGAAVVERERFAASVHAELAEELPDVDLDLLDLDEGLAGFLERYESPACTDAEAEEEFLDTVRLAAERSERGY</sequence>
<accession>A0ABV2Z0U8</accession>
<proteinExistence type="predicted"/>
<name>A0ABV2Z0U8_9ACTN</name>
<protein>
    <recommendedName>
        <fullName evidence="3">CdiI immunity protein domain-containing protein</fullName>
    </recommendedName>
</protein>
<evidence type="ECO:0008006" key="3">
    <source>
        <dbReference type="Google" id="ProtNLM"/>
    </source>
</evidence>
<dbReference type="Proteomes" id="UP001550853">
    <property type="component" value="Unassembled WGS sequence"/>
</dbReference>
<organism evidence="1 2">
    <name type="scientific">Streptomyces catenulae</name>
    <dbReference type="NCBI Taxonomy" id="66875"/>
    <lineage>
        <taxon>Bacteria</taxon>
        <taxon>Bacillati</taxon>
        <taxon>Actinomycetota</taxon>
        <taxon>Actinomycetes</taxon>
        <taxon>Kitasatosporales</taxon>
        <taxon>Streptomycetaceae</taxon>
        <taxon>Streptomyces</taxon>
    </lineage>
</organism>
<keyword evidence="2" id="KW-1185">Reference proteome</keyword>